<dbReference type="GO" id="GO:0005665">
    <property type="term" value="C:RNA polymerase II, core complex"/>
    <property type="evidence" value="ECO:0007669"/>
    <property type="project" value="UniProtKB-UniRule"/>
</dbReference>
<dbReference type="GO" id="GO:0006351">
    <property type="term" value="P:DNA-templated transcription"/>
    <property type="evidence" value="ECO:0007669"/>
    <property type="project" value="UniProtKB-UniRule"/>
</dbReference>
<dbReference type="KEGG" id="ffu:CLAFUR5_11549"/>
<evidence type="ECO:0000256" key="3">
    <source>
        <dbReference type="ARBA" id="ARBA00023242"/>
    </source>
</evidence>
<keyword evidence="3 4" id="KW-0539">Nucleus</keyword>
<dbReference type="InterPro" id="IPR012340">
    <property type="entry name" value="NA-bd_OB-fold"/>
</dbReference>
<proteinExistence type="inferred from homology"/>
<dbReference type="PANTHER" id="PTHR10917">
    <property type="entry name" value="DNA-DIRECTED RNA POLYMERASES I, II, AND III SUBUNIT RPABC3"/>
    <property type="match status" value="1"/>
</dbReference>
<sequence length="144" mass="16282">MADAQLYEESFAATQVLDQTYDRVHRVLGNSHDNATSFTLDVNSELYPIAANENFQMLIASTLNLDGTKDEANQGWRGKRDADPTLADMWDYVCYGKVYRVEDVGEGDQIKVYISFGGLLLCLQGPYKKLSPLKIDYVYLLLKK</sequence>
<dbReference type="AlphaFoldDB" id="A0A9Q8PED4"/>
<comment type="subcellular location">
    <subcellularLocation>
        <location evidence="1">Nucleus</location>
    </subcellularLocation>
</comment>
<keyword evidence="6" id="KW-1185">Reference proteome</keyword>
<reference evidence="5" key="1">
    <citation type="submission" date="2021-12" db="EMBL/GenBank/DDBJ databases">
        <authorList>
            <person name="Zaccaron A."/>
            <person name="Stergiopoulos I."/>
        </authorList>
    </citation>
    <scope>NUCLEOTIDE SEQUENCE</scope>
    <source>
        <strain evidence="5">Race5_Kim</strain>
    </source>
</reference>
<organism evidence="5 6">
    <name type="scientific">Passalora fulva</name>
    <name type="common">Tomato leaf mold</name>
    <name type="synonym">Cladosporium fulvum</name>
    <dbReference type="NCBI Taxonomy" id="5499"/>
    <lineage>
        <taxon>Eukaryota</taxon>
        <taxon>Fungi</taxon>
        <taxon>Dikarya</taxon>
        <taxon>Ascomycota</taxon>
        <taxon>Pezizomycotina</taxon>
        <taxon>Dothideomycetes</taxon>
        <taxon>Dothideomycetidae</taxon>
        <taxon>Mycosphaerellales</taxon>
        <taxon>Mycosphaerellaceae</taxon>
        <taxon>Fulvia</taxon>
    </lineage>
</organism>
<reference evidence="5" key="2">
    <citation type="journal article" date="2022" name="Microb. Genom.">
        <title>A chromosome-scale genome assembly of the tomato pathogen Cladosporium fulvum reveals a compartmentalized genome architecture and the presence of a dispensable chromosome.</title>
        <authorList>
            <person name="Zaccaron A.Z."/>
            <person name="Chen L.H."/>
            <person name="Samaras A."/>
            <person name="Stergiopoulos I."/>
        </authorList>
    </citation>
    <scope>NUCLEOTIDE SEQUENCE</scope>
    <source>
        <strain evidence="5">Race5_Kim</strain>
    </source>
</reference>
<evidence type="ECO:0000313" key="5">
    <source>
        <dbReference type="EMBL" id="UJO20923.1"/>
    </source>
</evidence>
<keyword evidence="5" id="KW-0240">DNA-directed RNA polymerase</keyword>
<dbReference type="GeneID" id="71991427"/>
<evidence type="ECO:0000313" key="6">
    <source>
        <dbReference type="Proteomes" id="UP000756132"/>
    </source>
</evidence>
<dbReference type="GO" id="GO:0005666">
    <property type="term" value="C:RNA polymerase III complex"/>
    <property type="evidence" value="ECO:0007669"/>
    <property type="project" value="TreeGrafter"/>
</dbReference>
<dbReference type="PIRSF" id="PIRSF000779">
    <property type="entry name" value="RNA_pol_Rpb8"/>
    <property type="match status" value="1"/>
</dbReference>
<evidence type="ECO:0000256" key="2">
    <source>
        <dbReference type="ARBA" id="ARBA00008912"/>
    </source>
</evidence>
<accession>A0A9Q8PED4</accession>
<dbReference type="GO" id="GO:0003899">
    <property type="term" value="F:DNA-directed RNA polymerase activity"/>
    <property type="evidence" value="ECO:0007669"/>
    <property type="project" value="UniProtKB-UniRule"/>
</dbReference>
<gene>
    <name evidence="5" type="ORF">CLAFUR5_11549</name>
</gene>
<dbReference type="OMA" id="KEDDKGW"/>
<dbReference type="Pfam" id="PF03870">
    <property type="entry name" value="RNA_pol_Rpb8"/>
    <property type="match status" value="1"/>
</dbReference>
<keyword evidence="5" id="KW-0804">Transcription</keyword>
<dbReference type="Proteomes" id="UP000756132">
    <property type="component" value="Chromosome 8"/>
</dbReference>
<dbReference type="RefSeq" id="XP_047765289.1">
    <property type="nucleotide sequence ID" value="XM_047910697.1"/>
</dbReference>
<evidence type="ECO:0000256" key="4">
    <source>
        <dbReference type="PIRNR" id="PIRNR000779"/>
    </source>
</evidence>
<name>A0A9Q8PED4_PASFU</name>
<comment type="function">
    <text evidence="4">DNA-dependent RNA polymerase catalyzes the transcription of DNA into RNA using the four ribonucleoside triphosphates as substrates. Common component of RNA polymerases I, II and III which synthesize ribosomal RNA precursors, mRNA precursors and many functional non-coding RNAs, and small RNAs, such as 5S rRNA and tRNAs, respectively.</text>
</comment>
<dbReference type="OrthoDB" id="20018at2759"/>
<dbReference type="GO" id="GO:0005736">
    <property type="term" value="C:RNA polymerase I complex"/>
    <property type="evidence" value="ECO:0007669"/>
    <property type="project" value="TreeGrafter"/>
</dbReference>
<dbReference type="PANTHER" id="PTHR10917:SF0">
    <property type="entry name" value="DNA-DIRECTED RNA POLYMERASES I, II, AND III SUBUNIT RPABC3"/>
    <property type="match status" value="1"/>
</dbReference>
<comment type="similarity">
    <text evidence="2 4">Belongs to the eukaryotic RPB8 RNA polymerase subunit family.</text>
</comment>
<dbReference type="FunFam" id="2.40.50.140:FF:000191">
    <property type="entry name" value="DNA-directed RNA polymerases I, II, and III subunit RPABC3"/>
    <property type="match status" value="1"/>
</dbReference>
<dbReference type="SUPFAM" id="SSF50249">
    <property type="entry name" value="Nucleic acid-binding proteins"/>
    <property type="match status" value="1"/>
</dbReference>
<dbReference type="EMBL" id="CP090170">
    <property type="protein sequence ID" value="UJO20923.1"/>
    <property type="molecule type" value="Genomic_DNA"/>
</dbReference>
<dbReference type="InterPro" id="IPR005570">
    <property type="entry name" value="RPABC3"/>
</dbReference>
<protein>
    <recommendedName>
        <fullName evidence="4">DNA-directed RNA polymerases I, II, and III subunit RPABC3</fullName>
    </recommendedName>
</protein>
<dbReference type="Gene3D" id="2.40.50.140">
    <property type="entry name" value="Nucleic acid-binding proteins"/>
    <property type="match status" value="1"/>
</dbReference>
<evidence type="ECO:0000256" key="1">
    <source>
        <dbReference type="ARBA" id="ARBA00004123"/>
    </source>
</evidence>
<dbReference type="SMART" id="SM00658">
    <property type="entry name" value="RPOL8c"/>
    <property type="match status" value="1"/>
</dbReference>